<evidence type="ECO:0000313" key="3">
    <source>
        <dbReference type="Proteomes" id="UP000827549"/>
    </source>
</evidence>
<dbReference type="InterPro" id="IPR056827">
    <property type="entry name" value="CBM87_Agd3"/>
</dbReference>
<keyword evidence="3" id="KW-1185">Reference proteome</keyword>
<reference evidence="2" key="1">
    <citation type="submission" date="2023-10" db="EMBL/GenBank/DDBJ databases">
        <authorList>
            <person name="Noh H."/>
        </authorList>
    </citation>
    <scope>NUCLEOTIDE SEQUENCE</scope>
    <source>
        <strain evidence="2">DUCC4014</strain>
    </source>
</reference>
<proteinExistence type="predicted"/>
<dbReference type="Pfam" id="PF25116">
    <property type="entry name" value="CBM87_Agd3"/>
    <property type="match status" value="1"/>
</dbReference>
<protein>
    <recommendedName>
        <fullName evidence="1">Agd3 CBM87 domain-containing protein</fullName>
    </recommendedName>
</protein>
<dbReference type="AlphaFoldDB" id="A0AAF0YG93"/>
<dbReference type="RefSeq" id="XP_062632386.1">
    <property type="nucleotide sequence ID" value="XM_062776402.1"/>
</dbReference>
<dbReference type="EMBL" id="CP086721">
    <property type="protein sequence ID" value="WOO86360.1"/>
    <property type="molecule type" value="Genomic_DNA"/>
</dbReference>
<name>A0AAF0YG93_9TREE</name>
<dbReference type="Proteomes" id="UP000827549">
    <property type="component" value="Chromosome 8"/>
</dbReference>
<accession>A0AAF0YG93</accession>
<evidence type="ECO:0000313" key="2">
    <source>
        <dbReference type="EMBL" id="WOO86360.1"/>
    </source>
</evidence>
<organism evidence="2 3">
    <name type="scientific">Vanrija pseudolonga</name>
    <dbReference type="NCBI Taxonomy" id="143232"/>
    <lineage>
        <taxon>Eukaryota</taxon>
        <taxon>Fungi</taxon>
        <taxon>Dikarya</taxon>
        <taxon>Basidiomycota</taxon>
        <taxon>Agaricomycotina</taxon>
        <taxon>Tremellomycetes</taxon>
        <taxon>Trichosporonales</taxon>
        <taxon>Trichosporonaceae</taxon>
        <taxon>Vanrija</taxon>
    </lineage>
</organism>
<gene>
    <name evidence="2" type="ORF">LOC62_08G009839</name>
</gene>
<evidence type="ECO:0000259" key="1">
    <source>
        <dbReference type="Pfam" id="PF25116"/>
    </source>
</evidence>
<feature type="domain" description="Agd3 CBM87" evidence="1">
    <location>
        <begin position="98"/>
        <end position="163"/>
    </location>
</feature>
<sequence length="163" mass="16800">MSSSTSASASDSASSSASDSASVSASVTAWIQLRFDQKILILARDAGGILAGANGLQVYGIPYEQLLVPQEGAVLPVLNNTPTHGRYSGIIIMDALAYSYQVSFNIRMVRINEHPGPSFGVSLAGGGCCNAGVTQPVSLIDTSNYSSANVKVGATVSSQGLYH</sequence>
<dbReference type="GeneID" id="87813000"/>